<dbReference type="Gene3D" id="3.40.1350.10">
    <property type="match status" value="1"/>
</dbReference>
<evidence type="ECO:0000313" key="1">
    <source>
        <dbReference type="EMBL" id="KAA6307967.1"/>
    </source>
</evidence>
<accession>A0A5J4PER7</accession>
<proteinExistence type="predicted"/>
<dbReference type="AlphaFoldDB" id="A0A5J4PER7"/>
<gene>
    <name evidence="1" type="ORF">EZS27_040358</name>
</gene>
<sequence length="59" mass="6816">MIRQTETDIQTEFFLKVRLVIKEIPTKLLYHIPNGEYRAERVGSKLKRMGVVCGVPDVV</sequence>
<reference evidence="1" key="1">
    <citation type="submission" date="2019-03" db="EMBL/GenBank/DDBJ databases">
        <title>Single cell metagenomics reveals metabolic interactions within the superorganism composed of flagellate Streblomastix strix and complex community of Bacteroidetes bacteria on its surface.</title>
        <authorList>
            <person name="Treitli S.C."/>
            <person name="Kolisko M."/>
            <person name="Husnik F."/>
            <person name="Keeling P."/>
            <person name="Hampl V."/>
        </authorList>
    </citation>
    <scope>NUCLEOTIDE SEQUENCE</scope>
    <source>
        <strain evidence="1">STM</strain>
    </source>
</reference>
<protein>
    <submittedName>
        <fullName evidence="1">Uncharacterized protein</fullName>
    </submittedName>
</protein>
<dbReference type="GO" id="GO:0003676">
    <property type="term" value="F:nucleic acid binding"/>
    <property type="evidence" value="ECO:0007669"/>
    <property type="project" value="InterPro"/>
</dbReference>
<organism evidence="1">
    <name type="scientific">termite gut metagenome</name>
    <dbReference type="NCBI Taxonomy" id="433724"/>
    <lineage>
        <taxon>unclassified sequences</taxon>
        <taxon>metagenomes</taxon>
        <taxon>organismal metagenomes</taxon>
    </lineage>
</organism>
<comment type="caution">
    <text evidence="1">The sequence shown here is derived from an EMBL/GenBank/DDBJ whole genome shotgun (WGS) entry which is preliminary data.</text>
</comment>
<dbReference type="EMBL" id="SNRY01008790">
    <property type="protein sequence ID" value="KAA6307967.1"/>
    <property type="molecule type" value="Genomic_DNA"/>
</dbReference>
<name>A0A5J4PER7_9ZZZZ</name>
<dbReference type="InterPro" id="IPR011856">
    <property type="entry name" value="tRNA_endonuc-like_dom_sf"/>
</dbReference>